<proteinExistence type="predicted"/>
<keyword evidence="2" id="KW-1185">Reference proteome</keyword>
<comment type="caution">
    <text evidence="1">The sequence shown here is derived from an EMBL/GenBank/DDBJ whole genome shotgun (WGS) entry which is preliminary data.</text>
</comment>
<dbReference type="RefSeq" id="WP_108962658.1">
    <property type="nucleotide sequence ID" value="NZ_QEFB01000005.1"/>
</dbReference>
<reference evidence="2" key="1">
    <citation type="submission" date="2018-04" db="EMBL/GenBank/DDBJ databases">
        <authorList>
            <person name="Liu S."/>
            <person name="Wang Z."/>
            <person name="Li J."/>
        </authorList>
    </citation>
    <scope>NUCLEOTIDE SEQUENCE [LARGE SCALE GENOMIC DNA]</scope>
    <source>
        <strain evidence="2">622</strain>
    </source>
</reference>
<dbReference type="Proteomes" id="UP000244962">
    <property type="component" value="Unassembled WGS sequence"/>
</dbReference>
<sequence>MNRRENPHFTLDPEIASAIARWEEDDQRDRDFDVEVHAALAPGDEEREIRQRLLRRQAEENGFGEDSVRQFGERNARQLDSVRSLIEARLDSKFRYVLDRDYLSDIFTPQPPAPLSRDFWWAQTSWSHTNHFQSRDGADGLDFFGGPNGTPSSNWLGDTDLIRANFGAVAMFEITRDRIPDSPSGRWFSEPFVSLFGGLLGRTTSGAFPNGDSWSKCWLHLDQQLFHWGFGQDGPVPLVLGQAHTVTNLLFEENAERTFARPLGGFTAVPSVMFGGVNRAQSLWSRIEVRFDVQIEGAGSLLWCDPVVRLITHQWPLRVIA</sequence>
<gene>
    <name evidence="1" type="ORF">DF223_06915</name>
</gene>
<dbReference type="AlphaFoldDB" id="A0A2U1TEQ0"/>
<name>A0A2U1TEQ0_9MICO</name>
<evidence type="ECO:0000313" key="2">
    <source>
        <dbReference type="Proteomes" id="UP000244962"/>
    </source>
</evidence>
<protein>
    <submittedName>
        <fullName evidence="1">Uncharacterized protein</fullName>
    </submittedName>
</protein>
<dbReference type="EMBL" id="QEFB01000005">
    <property type="protein sequence ID" value="PWC07346.1"/>
    <property type="molecule type" value="Genomic_DNA"/>
</dbReference>
<evidence type="ECO:0000313" key="1">
    <source>
        <dbReference type="EMBL" id="PWC07346.1"/>
    </source>
</evidence>
<accession>A0A2U1TEQ0</accession>
<organism evidence="1 2">
    <name type="scientific">Mycetocola zhujimingii</name>
    <dbReference type="NCBI Taxonomy" id="2079792"/>
    <lineage>
        <taxon>Bacteria</taxon>
        <taxon>Bacillati</taxon>
        <taxon>Actinomycetota</taxon>
        <taxon>Actinomycetes</taxon>
        <taxon>Micrococcales</taxon>
        <taxon>Microbacteriaceae</taxon>
        <taxon>Mycetocola</taxon>
    </lineage>
</organism>